<dbReference type="PANTHER" id="PTHR42085">
    <property type="entry name" value="F-BOX DOMAIN-CONTAINING PROTEIN"/>
    <property type="match status" value="1"/>
</dbReference>
<organism evidence="1 2">
    <name type="scientific">Pseudocercospora eumusae</name>
    <dbReference type="NCBI Taxonomy" id="321146"/>
    <lineage>
        <taxon>Eukaryota</taxon>
        <taxon>Fungi</taxon>
        <taxon>Dikarya</taxon>
        <taxon>Ascomycota</taxon>
        <taxon>Pezizomycotina</taxon>
        <taxon>Dothideomycetes</taxon>
        <taxon>Dothideomycetidae</taxon>
        <taxon>Mycosphaerellales</taxon>
        <taxon>Mycosphaerellaceae</taxon>
        <taxon>Pseudocercospora</taxon>
    </lineage>
</organism>
<evidence type="ECO:0008006" key="3">
    <source>
        <dbReference type="Google" id="ProtNLM"/>
    </source>
</evidence>
<keyword evidence="2" id="KW-1185">Reference proteome</keyword>
<dbReference type="OrthoDB" id="3794033at2759"/>
<evidence type="ECO:0000313" key="1">
    <source>
        <dbReference type="EMBL" id="KXS98243.1"/>
    </source>
</evidence>
<gene>
    <name evidence="1" type="ORF">AC578_6276</name>
</gene>
<proteinExistence type="predicted"/>
<sequence>MSRINDHVYLHRVAQAAKQQAIRAGKLETADSIEVLYRRSHSDARLRYLLLKILRHRHMIGKGEHIEFLAYVYMSKRLPRIKSSSTRTTRNSQGLRLPYVGKKNIHTLTHTFTIQPSRLLALPPELRELIYGYALGPNRHDGTLIISRENIKNRIGLLGTCRQIRSEASPIFYHPSTRFEAVVNADALEPVVAWFKSIGVQTCKRLRSVSLRHELPTKHKTGYRDTNTVPLSGCLVGSIYMAQQALAPPLVRALLICGLPPASISTPQSESANYSKPQQLEFLTSLTDANWSREVSIAIARPPTSN</sequence>
<name>A0A139H6Z1_9PEZI</name>
<dbReference type="EMBL" id="LFZN01000118">
    <property type="protein sequence ID" value="KXS98243.1"/>
    <property type="molecule type" value="Genomic_DNA"/>
</dbReference>
<protein>
    <recommendedName>
        <fullName evidence="3">F-box domain-containing protein</fullName>
    </recommendedName>
</protein>
<dbReference type="AlphaFoldDB" id="A0A139H6Z1"/>
<comment type="caution">
    <text evidence="1">The sequence shown here is derived from an EMBL/GenBank/DDBJ whole genome shotgun (WGS) entry which is preliminary data.</text>
</comment>
<dbReference type="InterPro" id="IPR038883">
    <property type="entry name" value="AN11006-like"/>
</dbReference>
<reference evidence="1 2" key="1">
    <citation type="submission" date="2015-07" db="EMBL/GenBank/DDBJ databases">
        <title>Comparative genomics of the Sigatoka disease complex on banana suggests a link between parallel evolutionary changes in Pseudocercospora fijiensis and Pseudocercospora eumusae and increased virulence on the banana host.</title>
        <authorList>
            <person name="Chang T.-C."/>
            <person name="Salvucci A."/>
            <person name="Crous P.W."/>
            <person name="Stergiopoulos I."/>
        </authorList>
    </citation>
    <scope>NUCLEOTIDE SEQUENCE [LARGE SCALE GENOMIC DNA]</scope>
    <source>
        <strain evidence="1 2">CBS 114824</strain>
    </source>
</reference>
<accession>A0A139H6Z1</accession>
<evidence type="ECO:0000313" key="2">
    <source>
        <dbReference type="Proteomes" id="UP000070133"/>
    </source>
</evidence>
<dbReference type="PANTHER" id="PTHR42085:SF1">
    <property type="entry name" value="F-BOX DOMAIN-CONTAINING PROTEIN"/>
    <property type="match status" value="1"/>
</dbReference>
<dbReference type="Proteomes" id="UP000070133">
    <property type="component" value="Unassembled WGS sequence"/>
</dbReference>